<evidence type="ECO:0008006" key="4">
    <source>
        <dbReference type="Google" id="ProtNLM"/>
    </source>
</evidence>
<dbReference type="Pfam" id="PF13489">
    <property type="entry name" value="Methyltransf_23"/>
    <property type="match status" value="1"/>
</dbReference>
<dbReference type="AlphaFoldDB" id="A0A4Z1F230"/>
<proteinExistence type="predicted"/>
<name>A0A4Z1F230_9HELO</name>
<organism evidence="2 3">
    <name type="scientific">Botrytis tulipae</name>
    <dbReference type="NCBI Taxonomy" id="87230"/>
    <lineage>
        <taxon>Eukaryota</taxon>
        <taxon>Fungi</taxon>
        <taxon>Dikarya</taxon>
        <taxon>Ascomycota</taxon>
        <taxon>Pezizomycotina</taxon>
        <taxon>Leotiomycetes</taxon>
        <taxon>Helotiales</taxon>
        <taxon>Sclerotiniaceae</taxon>
        <taxon>Botrytis</taxon>
    </lineage>
</organism>
<dbReference type="SUPFAM" id="SSF53335">
    <property type="entry name" value="S-adenosyl-L-methionine-dependent methyltransferases"/>
    <property type="match status" value="1"/>
</dbReference>
<reference evidence="2 3" key="1">
    <citation type="submission" date="2017-12" db="EMBL/GenBank/DDBJ databases">
        <title>Comparative genomics of Botrytis spp.</title>
        <authorList>
            <person name="Valero-Jimenez C.A."/>
            <person name="Tapia P."/>
            <person name="Veloso J."/>
            <person name="Silva-Moreno E."/>
            <person name="Staats M."/>
            <person name="Valdes J.H."/>
            <person name="Van Kan J.A.L."/>
        </authorList>
    </citation>
    <scope>NUCLEOTIDE SEQUENCE [LARGE SCALE GENOMIC DNA]</scope>
    <source>
        <strain evidence="2 3">Bt9001</strain>
    </source>
</reference>
<keyword evidence="3" id="KW-1185">Reference proteome</keyword>
<dbReference type="Proteomes" id="UP000297777">
    <property type="component" value="Unassembled WGS sequence"/>
</dbReference>
<feature type="compositionally biased region" description="Low complexity" evidence="1">
    <location>
        <begin position="62"/>
        <end position="71"/>
    </location>
</feature>
<dbReference type="InterPro" id="IPR029063">
    <property type="entry name" value="SAM-dependent_MTases_sf"/>
</dbReference>
<dbReference type="PANTHER" id="PTHR43591:SF14">
    <property type="entry name" value="METHYLTRANSFERASE"/>
    <property type="match status" value="1"/>
</dbReference>
<comment type="caution">
    <text evidence="2">The sequence shown here is derived from an EMBL/GenBank/DDBJ whole genome shotgun (WGS) entry which is preliminary data.</text>
</comment>
<feature type="region of interest" description="Disordered" evidence="1">
    <location>
        <begin position="1"/>
        <end position="71"/>
    </location>
</feature>
<evidence type="ECO:0000313" key="3">
    <source>
        <dbReference type="Proteomes" id="UP000297777"/>
    </source>
</evidence>
<sequence length="407" mass="45818">MSKSQEPGQCALSPTSTTQPQHAEDVEAPLGCKSPGANMNADSRRERDTQSPETPESKDGSSSKSLTSSVVDFPEENGRTYHGYRAGSTDVHFGFLCQWLTGRLAYHFPNDVNEQDRLEAQFDMLKCAFSGRNFFAPLSDPRYILDIGTGTGQWAIQMGDTFPKAEVQATDLSPIQPVSVPENVHFYIDDASDDDWVLPSNHFDYIHTRVLLGCFKDFESIIKRGFHYTKPGGYMESQEILLTPYCDDESMTETWPFLEWIGFVEKAAIKAGRSMNIAKNLKSWYEAAGFVDVQEKVFKLPVNPWPKDKHLHNLGEMSEENWLACLSSFSMALFSRILDWKQEQIEVYLVNVRKSIPNRNVHAYNKIYVVWGRKPEEGEKSSGSTPEEMPSKLEADAPQGEAAKSVA</sequence>
<evidence type="ECO:0000256" key="1">
    <source>
        <dbReference type="SAM" id="MobiDB-lite"/>
    </source>
</evidence>
<dbReference type="GO" id="GO:0008168">
    <property type="term" value="F:methyltransferase activity"/>
    <property type="evidence" value="ECO:0007669"/>
    <property type="project" value="TreeGrafter"/>
</dbReference>
<protein>
    <recommendedName>
        <fullName evidence="4">Methyltransferase domain-containing protein</fullName>
    </recommendedName>
</protein>
<feature type="compositionally biased region" description="Polar residues" evidence="1">
    <location>
        <begin position="1"/>
        <end position="21"/>
    </location>
</feature>
<dbReference type="PANTHER" id="PTHR43591">
    <property type="entry name" value="METHYLTRANSFERASE"/>
    <property type="match status" value="1"/>
</dbReference>
<feature type="region of interest" description="Disordered" evidence="1">
    <location>
        <begin position="376"/>
        <end position="407"/>
    </location>
</feature>
<accession>A0A4Z1F230</accession>
<evidence type="ECO:0000313" key="2">
    <source>
        <dbReference type="EMBL" id="TGO17629.1"/>
    </source>
</evidence>
<feature type="compositionally biased region" description="Basic and acidic residues" evidence="1">
    <location>
        <begin position="42"/>
        <end position="61"/>
    </location>
</feature>
<dbReference type="EMBL" id="PQXH01000016">
    <property type="protein sequence ID" value="TGO17629.1"/>
    <property type="molecule type" value="Genomic_DNA"/>
</dbReference>
<dbReference type="CDD" id="cd02440">
    <property type="entry name" value="AdoMet_MTases"/>
    <property type="match status" value="1"/>
</dbReference>
<dbReference type="Gene3D" id="3.40.50.150">
    <property type="entry name" value="Vaccinia Virus protein VP39"/>
    <property type="match status" value="1"/>
</dbReference>
<gene>
    <name evidence="2" type="ORF">BTUL_0016g00970</name>
</gene>
<dbReference type="OrthoDB" id="2013972at2759"/>